<keyword evidence="3" id="KW-1185">Reference proteome</keyword>
<dbReference type="Pfam" id="PF22253">
    <property type="entry name" value="DUF6948"/>
    <property type="match status" value="1"/>
</dbReference>
<dbReference type="Proteomes" id="UP000538147">
    <property type="component" value="Unassembled WGS sequence"/>
</dbReference>
<dbReference type="InterPro" id="IPR054226">
    <property type="entry name" value="DUF6948"/>
</dbReference>
<gene>
    <name evidence="2" type="ORF">FHS79_002502</name>
</gene>
<organism evidence="2 3">
    <name type="scientific">Polymorphobacter multimanifer</name>
    <dbReference type="NCBI Taxonomy" id="1070431"/>
    <lineage>
        <taxon>Bacteria</taxon>
        <taxon>Pseudomonadati</taxon>
        <taxon>Pseudomonadota</taxon>
        <taxon>Alphaproteobacteria</taxon>
        <taxon>Sphingomonadales</taxon>
        <taxon>Sphingosinicellaceae</taxon>
        <taxon>Polymorphobacter</taxon>
    </lineage>
</organism>
<dbReference type="RefSeq" id="WP_184200438.1">
    <property type="nucleotide sequence ID" value="NZ_BMOX01000045.1"/>
</dbReference>
<comment type="caution">
    <text evidence="2">The sequence shown here is derived from an EMBL/GenBank/DDBJ whole genome shotgun (WGS) entry which is preliminary data.</text>
</comment>
<accession>A0A841L6T1</accession>
<evidence type="ECO:0000259" key="1">
    <source>
        <dbReference type="Pfam" id="PF22253"/>
    </source>
</evidence>
<name>A0A841L6T1_9SPHN</name>
<dbReference type="EMBL" id="JACIIV010000018">
    <property type="protein sequence ID" value="MBB6228317.1"/>
    <property type="molecule type" value="Genomic_DNA"/>
</dbReference>
<proteinExistence type="predicted"/>
<protein>
    <recommendedName>
        <fullName evidence="1">DUF6948 domain-containing protein</fullName>
    </recommendedName>
</protein>
<sequence length="102" mass="11073">MTDKPTATPDDLKPVIVRTYSAGVHFGYLARRDGKDVDLVRSRRIWRWYGANSCSGLATSGLDVSRSTVAGPVSITLTEAVEIIDCTPEAVTSIESATWPNM</sequence>
<evidence type="ECO:0000313" key="3">
    <source>
        <dbReference type="Proteomes" id="UP000538147"/>
    </source>
</evidence>
<evidence type="ECO:0000313" key="2">
    <source>
        <dbReference type="EMBL" id="MBB6228317.1"/>
    </source>
</evidence>
<reference evidence="2 3" key="1">
    <citation type="submission" date="2020-08" db="EMBL/GenBank/DDBJ databases">
        <title>Genomic Encyclopedia of Type Strains, Phase IV (KMG-IV): sequencing the most valuable type-strain genomes for metagenomic binning, comparative biology and taxonomic classification.</title>
        <authorList>
            <person name="Goeker M."/>
        </authorList>
    </citation>
    <scope>NUCLEOTIDE SEQUENCE [LARGE SCALE GENOMIC DNA]</scope>
    <source>
        <strain evidence="2 3">DSM 102189</strain>
    </source>
</reference>
<feature type="domain" description="DUF6948" evidence="1">
    <location>
        <begin position="13"/>
        <end position="94"/>
    </location>
</feature>
<dbReference type="AlphaFoldDB" id="A0A841L6T1"/>